<feature type="domain" description="Water stress and hypersensitive response" evidence="1">
    <location>
        <begin position="182"/>
        <end position="301"/>
    </location>
</feature>
<dbReference type="SMART" id="SM00769">
    <property type="entry name" value="WHy"/>
    <property type="match status" value="3"/>
</dbReference>
<dbReference type="EMBL" id="JBHSZH010000005">
    <property type="protein sequence ID" value="MFC7082233.1"/>
    <property type="molecule type" value="Genomic_DNA"/>
</dbReference>
<protein>
    <submittedName>
        <fullName evidence="2">LEA type 2 family protein</fullName>
    </submittedName>
</protein>
<keyword evidence="3" id="KW-1185">Reference proteome</keyword>
<dbReference type="Gene3D" id="2.60.40.10">
    <property type="entry name" value="Immunoglobulins"/>
    <property type="match status" value="4"/>
</dbReference>
<dbReference type="AlphaFoldDB" id="A0ABD5WPX5"/>
<sequence>MSLVGGTLGKVAAVLAAGLVVSAAGLGAAVSAGVVSLQPPSVESVENQWGEVSQERTGIQTKIVVNNPNEVGVPGVAGVSYDVAMNDVTVAEGSSGGVSLSPGRNEVTLRTDIDNEKIPAWWASHINNGEKTTVSVRPSVEASVLSKGLPDRDRTFETDMLSSFDSDTAQSVQFGNETLMTVEETEASWGQATAERTPLRFAGTVSNPNGAPITFSKVGYEVSMNDVTVAEGTTEDGIEIAGESTETIRINSTLDNRKLDDWWVSHLRNDEQTTLDVSVFAVAETDEGTRRVPLPFMSQQVVFETDILAGGQATTRAVAPSDGFGFEPPAVESVEREWSETDSGTRFATNVVIDNPNGANSTLAGTTLDAQYRLSLNDVQLVDDGTETTLEPGRNELGFSGEVSDRTTKQWWISHVENGEKTALTTEGRAVADLGFASLPVPLPEQNRTFETDMLGGFAQTDQPVSVRGQTVASLHDMKAGWGDPTMDRTPMEISGDITNERSRPLTVVKFGYEVRANDVVLADNESHVGTTIPGRTTRSIETTGYLDNDKIPSWWVSHLERGEQTELDVSYYAVVEYRGQQFRVELDSMSYTDTIETNAFGAA</sequence>
<evidence type="ECO:0000313" key="2">
    <source>
        <dbReference type="EMBL" id="MFC7082233.1"/>
    </source>
</evidence>
<name>A0ABD5WPX5_9EURY</name>
<dbReference type="RefSeq" id="WP_276279779.1">
    <property type="nucleotide sequence ID" value="NZ_CP119809.1"/>
</dbReference>
<comment type="caution">
    <text evidence="2">The sequence shown here is derived from an EMBL/GenBank/DDBJ whole genome shotgun (WGS) entry which is preliminary data.</text>
</comment>
<organism evidence="2 3">
    <name type="scientific">Halorussus caseinilyticus</name>
    <dbReference type="NCBI Taxonomy" id="3034025"/>
    <lineage>
        <taxon>Archaea</taxon>
        <taxon>Methanobacteriati</taxon>
        <taxon>Methanobacteriota</taxon>
        <taxon>Stenosarchaea group</taxon>
        <taxon>Halobacteria</taxon>
        <taxon>Halobacteriales</taxon>
        <taxon>Haladaptataceae</taxon>
        <taxon>Halorussus</taxon>
    </lineage>
</organism>
<feature type="domain" description="Water stress and hypersensitive response" evidence="1">
    <location>
        <begin position="42"/>
        <end position="159"/>
    </location>
</feature>
<dbReference type="InterPro" id="IPR004864">
    <property type="entry name" value="LEA_2"/>
</dbReference>
<dbReference type="GeneID" id="79304364"/>
<evidence type="ECO:0000259" key="1">
    <source>
        <dbReference type="SMART" id="SM00769"/>
    </source>
</evidence>
<dbReference type="InterPro" id="IPR013990">
    <property type="entry name" value="WHy-dom"/>
</dbReference>
<dbReference type="InterPro" id="IPR013783">
    <property type="entry name" value="Ig-like_fold"/>
</dbReference>
<reference evidence="2 3" key="1">
    <citation type="journal article" date="2019" name="Int. J. Syst. Evol. Microbiol.">
        <title>The Global Catalogue of Microorganisms (GCM) 10K type strain sequencing project: providing services to taxonomists for standard genome sequencing and annotation.</title>
        <authorList>
            <consortium name="The Broad Institute Genomics Platform"/>
            <consortium name="The Broad Institute Genome Sequencing Center for Infectious Disease"/>
            <person name="Wu L."/>
            <person name="Ma J."/>
        </authorList>
    </citation>
    <scope>NUCLEOTIDE SEQUENCE [LARGE SCALE GENOMIC DNA]</scope>
    <source>
        <strain evidence="2 3">DT72</strain>
    </source>
</reference>
<dbReference type="SUPFAM" id="SSF117070">
    <property type="entry name" value="LEA14-like"/>
    <property type="match status" value="2"/>
</dbReference>
<gene>
    <name evidence="2" type="ORF">ACFQJ6_21260</name>
</gene>
<feature type="domain" description="Water stress and hypersensitive response" evidence="1">
    <location>
        <begin position="475"/>
        <end position="595"/>
    </location>
</feature>
<dbReference type="Proteomes" id="UP001596407">
    <property type="component" value="Unassembled WGS sequence"/>
</dbReference>
<proteinExistence type="predicted"/>
<accession>A0ABD5WPX5</accession>
<dbReference type="Pfam" id="PF03168">
    <property type="entry name" value="LEA_2"/>
    <property type="match status" value="2"/>
</dbReference>
<evidence type="ECO:0000313" key="3">
    <source>
        <dbReference type="Proteomes" id="UP001596407"/>
    </source>
</evidence>